<evidence type="ECO:0000256" key="3">
    <source>
        <dbReference type="ARBA" id="ARBA00022634"/>
    </source>
</evidence>
<dbReference type="RefSeq" id="WP_219965902.1">
    <property type="nucleotide sequence ID" value="NZ_JAGFNZ010000004.1"/>
</dbReference>
<dbReference type="Proteomes" id="UP000719942">
    <property type="component" value="Unassembled WGS sequence"/>
</dbReference>
<sequence>MYQYKTKGTCSSEIDVDLEGDTVKSVRIIGGCNGNGKGICALVEGMKADEAIRRLKGIKCGFKSTSCPDQLAIALLQAKEQQAHK</sequence>
<comment type="catalytic activity">
    <reaction evidence="5">
        <text>a 2'-deoxyribonucleoside 5'-diphosphate + [thioredoxin]-disulfide + H2O = a ribonucleoside 5'-diphosphate + [thioredoxin]-dithiol</text>
        <dbReference type="Rhea" id="RHEA:23252"/>
        <dbReference type="Rhea" id="RHEA-COMP:10698"/>
        <dbReference type="Rhea" id="RHEA-COMP:10700"/>
        <dbReference type="ChEBI" id="CHEBI:15377"/>
        <dbReference type="ChEBI" id="CHEBI:29950"/>
        <dbReference type="ChEBI" id="CHEBI:50058"/>
        <dbReference type="ChEBI" id="CHEBI:57930"/>
        <dbReference type="ChEBI" id="CHEBI:73316"/>
        <dbReference type="EC" id="1.17.4.1"/>
    </reaction>
</comment>
<evidence type="ECO:0000259" key="6">
    <source>
        <dbReference type="Pfam" id="PF12637"/>
    </source>
</evidence>
<evidence type="ECO:0000313" key="8">
    <source>
        <dbReference type="Proteomes" id="UP000719942"/>
    </source>
</evidence>
<dbReference type="NCBIfam" id="TIGR03905">
    <property type="entry name" value="TIGR03905_4_Cys"/>
    <property type="match status" value="1"/>
</dbReference>
<keyword evidence="8" id="KW-1185">Reference proteome</keyword>
<keyword evidence="3" id="KW-0237">DNA synthesis</keyword>
<name>A0ABS7DR15_9FIRM</name>
<proteinExistence type="inferred from homology"/>
<gene>
    <name evidence="7" type="ORF">J5W02_10605</name>
</gene>
<evidence type="ECO:0000256" key="1">
    <source>
        <dbReference type="ARBA" id="ARBA00007405"/>
    </source>
</evidence>
<evidence type="ECO:0000256" key="5">
    <source>
        <dbReference type="ARBA" id="ARBA00047754"/>
    </source>
</evidence>
<feature type="domain" description="TSCPD" evidence="6">
    <location>
        <begin position="3"/>
        <end position="78"/>
    </location>
</feature>
<comment type="caution">
    <text evidence="7">The sequence shown here is derived from an EMBL/GenBank/DDBJ whole genome shotgun (WGS) entry which is preliminary data.</text>
</comment>
<dbReference type="Pfam" id="PF12637">
    <property type="entry name" value="TSCPD"/>
    <property type="match status" value="1"/>
</dbReference>
<organism evidence="7 8">
    <name type="scientific">Caproiciproducens faecalis</name>
    <dbReference type="NCBI Taxonomy" id="2820301"/>
    <lineage>
        <taxon>Bacteria</taxon>
        <taxon>Bacillati</taxon>
        <taxon>Bacillota</taxon>
        <taxon>Clostridia</taxon>
        <taxon>Eubacteriales</taxon>
        <taxon>Acutalibacteraceae</taxon>
        <taxon>Caproiciproducens</taxon>
    </lineage>
</organism>
<evidence type="ECO:0000256" key="2">
    <source>
        <dbReference type="ARBA" id="ARBA00012274"/>
    </source>
</evidence>
<accession>A0ABS7DR15</accession>
<dbReference type="InterPro" id="IPR024434">
    <property type="entry name" value="TSCPD_dom"/>
</dbReference>
<dbReference type="EC" id="1.17.4.1" evidence="2"/>
<protein>
    <recommendedName>
        <fullName evidence="2">ribonucleoside-diphosphate reductase</fullName>
        <ecNumber evidence="2">1.17.4.1</ecNumber>
    </recommendedName>
</protein>
<dbReference type="InterPro" id="IPR023806">
    <property type="entry name" value="CHP03905"/>
</dbReference>
<evidence type="ECO:0000256" key="4">
    <source>
        <dbReference type="ARBA" id="ARBA00022741"/>
    </source>
</evidence>
<keyword evidence="4" id="KW-0547">Nucleotide-binding</keyword>
<evidence type="ECO:0000313" key="7">
    <source>
        <dbReference type="EMBL" id="MBW7573260.1"/>
    </source>
</evidence>
<reference evidence="7 8" key="1">
    <citation type="submission" date="2021-03" db="EMBL/GenBank/DDBJ databases">
        <title>Caproiciproducens sp. nov. isolated from feces of cow.</title>
        <authorList>
            <person name="Choi J.-Y."/>
        </authorList>
    </citation>
    <scope>NUCLEOTIDE SEQUENCE [LARGE SCALE GENOMIC DNA]</scope>
    <source>
        <strain evidence="7 8">AGMB10547</strain>
    </source>
</reference>
<dbReference type="EMBL" id="JAGFNZ010000004">
    <property type="protein sequence ID" value="MBW7573260.1"/>
    <property type="molecule type" value="Genomic_DNA"/>
</dbReference>
<comment type="similarity">
    <text evidence="1">Belongs to the ribonucleoside diphosphate reductase class-2 family.</text>
</comment>